<dbReference type="Proteomes" id="UP000034543">
    <property type="component" value="Unassembled WGS sequence"/>
</dbReference>
<protein>
    <recommendedName>
        <fullName evidence="5">Putative pre-16S rRNA nuclease</fullName>
        <ecNumber evidence="5">3.1.-.-</ecNumber>
    </recommendedName>
</protein>
<dbReference type="HAMAP" id="MF_00651">
    <property type="entry name" value="Nuclease_YqgF"/>
    <property type="match status" value="1"/>
</dbReference>
<evidence type="ECO:0000256" key="3">
    <source>
        <dbReference type="ARBA" id="ARBA00022722"/>
    </source>
</evidence>
<dbReference type="GO" id="GO:0000967">
    <property type="term" value="P:rRNA 5'-end processing"/>
    <property type="evidence" value="ECO:0007669"/>
    <property type="project" value="UniProtKB-UniRule"/>
</dbReference>
<dbReference type="InterPro" id="IPR005227">
    <property type="entry name" value="YqgF"/>
</dbReference>
<evidence type="ECO:0000313" key="8">
    <source>
        <dbReference type="Proteomes" id="UP000034543"/>
    </source>
</evidence>
<dbReference type="AlphaFoldDB" id="A0A0G1CG64"/>
<comment type="function">
    <text evidence="5">Could be a nuclease involved in processing of the 5'-end of pre-16S rRNA.</text>
</comment>
<dbReference type="NCBIfam" id="TIGR00250">
    <property type="entry name" value="RNAse_H_YqgF"/>
    <property type="match status" value="1"/>
</dbReference>
<dbReference type="SUPFAM" id="SSF53098">
    <property type="entry name" value="Ribonuclease H-like"/>
    <property type="match status" value="1"/>
</dbReference>
<feature type="domain" description="YqgF/RNase H-like" evidence="6">
    <location>
        <begin position="1"/>
        <end position="90"/>
    </location>
</feature>
<evidence type="ECO:0000256" key="4">
    <source>
        <dbReference type="ARBA" id="ARBA00022801"/>
    </source>
</evidence>
<dbReference type="InterPro" id="IPR012337">
    <property type="entry name" value="RNaseH-like_sf"/>
</dbReference>
<dbReference type="EC" id="3.1.-.-" evidence="5"/>
<evidence type="ECO:0000259" key="6">
    <source>
        <dbReference type="SMART" id="SM00732"/>
    </source>
</evidence>
<evidence type="ECO:0000256" key="1">
    <source>
        <dbReference type="ARBA" id="ARBA00022490"/>
    </source>
</evidence>
<dbReference type="PANTHER" id="PTHR33317">
    <property type="entry name" value="POLYNUCLEOTIDYL TRANSFERASE, RIBONUCLEASE H-LIKE SUPERFAMILY PROTEIN"/>
    <property type="match status" value="1"/>
</dbReference>
<name>A0A0G1CG64_9BACT</name>
<dbReference type="GO" id="GO:0004518">
    <property type="term" value="F:nuclease activity"/>
    <property type="evidence" value="ECO:0007669"/>
    <property type="project" value="UniProtKB-KW"/>
</dbReference>
<proteinExistence type="inferred from homology"/>
<dbReference type="STRING" id="1618436.UV59_C0019G0044"/>
<dbReference type="SMART" id="SM00732">
    <property type="entry name" value="YqgFc"/>
    <property type="match status" value="1"/>
</dbReference>
<dbReference type="CDD" id="cd16964">
    <property type="entry name" value="YqgF"/>
    <property type="match status" value="1"/>
</dbReference>
<dbReference type="Gene3D" id="3.30.420.140">
    <property type="entry name" value="YqgF/RNase H-like domain"/>
    <property type="match status" value="1"/>
</dbReference>
<keyword evidence="2 5" id="KW-0690">Ribosome biogenesis</keyword>
<sequence>MNRLAIDFGEKHVGLATSSDTLATPLIHVFQNEALSRILALCQKLQIDEILIGLPEGRLAPKIIEFKTQLIHRTHIPVILWDETLTSAAARKTLQTSHKAQKQKSVQEHALSAALLLQDYLDSLSK</sequence>
<evidence type="ECO:0000313" key="7">
    <source>
        <dbReference type="EMBL" id="KKS84469.1"/>
    </source>
</evidence>
<gene>
    <name evidence="7" type="ORF">UV59_C0019G0044</name>
</gene>
<keyword evidence="1 5" id="KW-0963">Cytoplasm</keyword>
<dbReference type="InterPro" id="IPR006641">
    <property type="entry name" value="YqgF/RNaseH-like_dom"/>
</dbReference>
<evidence type="ECO:0000256" key="2">
    <source>
        <dbReference type="ARBA" id="ARBA00022517"/>
    </source>
</evidence>
<dbReference type="GO" id="GO:0016788">
    <property type="term" value="F:hydrolase activity, acting on ester bonds"/>
    <property type="evidence" value="ECO:0007669"/>
    <property type="project" value="UniProtKB-UniRule"/>
</dbReference>
<dbReference type="PANTHER" id="PTHR33317:SF4">
    <property type="entry name" value="POLYNUCLEOTIDYL TRANSFERASE, RIBONUCLEASE H-LIKE SUPERFAMILY PROTEIN"/>
    <property type="match status" value="1"/>
</dbReference>
<organism evidence="7 8">
    <name type="scientific">Candidatus Gottesmanbacteria bacterium GW2011_GWA1_43_11</name>
    <dbReference type="NCBI Taxonomy" id="1618436"/>
    <lineage>
        <taxon>Bacteria</taxon>
        <taxon>Candidatus Gottesmaniibacteriota</taxon>
    </lineage>
</organism>
<dbReference type="Pfam" id="PF03652">
    <property type="entry name" value="RuvX"/>
    <property type="match status" value="1"/>
</dbReference>
<evidence type="ECO:0000256" key="5">
    <source>
        <dbReference type="HAMAP-Rule" id="MF_00651"/>
    </source>
</evidence>
<dbReference type="InterPro" id="IPR037027">
    <property type="entry name" value="YqgF/RNaseH-like_dom_sf"/>
</dbReference>
<comment type="caution">
    <text evidence="7">The sequence shown here is derived from an EMBL/GenBank/DDBJ whole genome shotgun (WGS) entry which is preliminary data.</text>
</comment>
<dbReference type="GO" id="GO:0005737">
    <property type="term" value="C:cytoplasm"/>
    <property type="evidence" value="ECO:0007669"/>
    <property type="project" value="UniProtKB-SubCell"/>
</dbReference>
<accession>A0A0G1CG64</accession>
<dbReference type="EMBL" id="LCFB01000019">
    <property type="protein sequence ID" value="KKS84469.1"/>
    <property type="molecule type" value="Genomic_DNA"/>
</dbReference>
<keyword evidence="4 5" id="KW-0378">Hydrolase</keyword>
<comment type="similarity">
    <text evidence="5">Belongs to the YqgF HJR family.</text>
</comment>
<reference evidence="7 8" key="1">
    <citation type="journal article" date="2015" name="Nature">
        <title>rRNA introns, odd ribosomes, and small enigmatic genomes across a large radiation of phyla.</title>
        <authorList>
            <person name="Brown C.T."/>
            <person name="Hug L.A."/>
            <person name="Thomas B.C."/>
            <person name="Sharon I."/>
            <person name="Castelle C.J."/>
            <person name="Singh A."/>
            <person name="Wilkins M.J."/>
            <person name="Williams K.H."/>
            <person name="Banfield J.F."/>
        </authorList>
    </citation>
    <scope>NUCLEOTIDE SEQUENCE [LARGE SCALE GENOMIC DNA]</scope>
</reference>
<comment type="subcellular location">
    <subcellularLocation>
        <location evidence="5">Cytoplasm</location>
    </subcellularLocation>
</comment>
<keyword evidence="3 5" id="KW-0540">Nuclease</keyword>